<feature type="signal peptide" evidence="2">
    <location>
        <begin position="1"/>
        <end position="16"/>
    </location>
</feature>
<dbReference type="EMBL" id="JAGTJS010000003">
    <property type="protein sequence ID" value="KAH7272989.1"/>
    <property type="molecule type" value="Genomic_DNA"/>
</dbReference>
<dbReference type="OrthoDB" id="5152093at2759"/>
<gene>
    <name evidence="3" type="ORF">B0J15DRAFT_521821</name>
</gene>
<evidence type="ECO:0000313" key="4">
    <source>
        <dbReference type="Proteomes" id="UP000736672"/>
    </source>
</evidence>
<accession>A0A9P9L2Z2</accession>
<evidence type="ECO:0008006" key="5">
    <source>
        <dbReference type="Google" id="ProtNLM"/>
    </source>
</evidence>
<comment type="caution">
    <text evidence="3">The sequence shown here is derived from an EMBL/GenBank/DDBJ whole genome shotgun (WGS) entry which is preliminary data.</text>
</comment>
<protein>
    <recommendedName>
        <fullName evidence="5">GPI anchored serine-threonine rich protein</fullName>
    </recommendedName>
</protein>
<keyword evidence="2" id="KW-0732">Signal</keyword>
<evidence type="ECO:0000313" key="3">
    <source>
        <dbReference type="EMBL" id="KAH7272989.1"/>
    </source>
</evidence>
<feature type="chain" id="PRO_5040213064" description="GPI anchored serine-threonine rich protein" evidence="2">
    <location>
        <begin position="17"/>
        <end position="248"/>
    </location>
</feature>
<feature type="compositionally biased region" description="Pro residues" evidence="1">
    <location>
        <begin position="194"/>
        <end position="204"/>
    </location>
</feature>
<keyword evidence="4" id="KW-1185">Reference proteome</keyword>
<sequence length="248" mass="24187">MNKIFLLALLATGVLAANRSPLLAVRQVVTIPCSDQGLKDCGTGCIQQDWTCCPSKAGGCPPTAYCDVGANGEYGCCPNGSQCGGDGGANTRGMTNTIVIPGRTTTIYNPLDTEEPQGPIVETQTSLIVQVSQTTIDIPISQPNGGGTAVPSGNGGSGGSGGDGGSGDGGSGGDGGDGGAAGSSDVPPVIQTPNPNPEPNPVPVPGTETASGTPVPMPVPTPVTVNAASSNGYSWIGGVVAGLAALLI</sequence>
<proteinExistence type="predicted"/>
<name>A0A9P9L2Z2_FUSSL</name>
<evidence type="ECO:0000256" key="1">
    <source>
        <dbReference type="SAM" id="MobiDB-lite"/>
    </source>
</evidence>
<dbReference type="AlphaFoldDB" id="A0A9P9L2Z2"/>
<evidence type="ECO:0000256" key="2">
    <source>
        <dbReference type="SAM" id="SignalP"/>
    </source>
</evidence>
<dbReference type="Proteomes" id="UP000736672">
    <property type="component" value="Unassembled WGS sequence"/>
</dbReference>
<reference evidence="3" key="1">
    <citation type="journal article" date="2021" name="Nat. Commun.">
        <title>Genetic determinants of endophytism in the Arabidopsis root mycobiome.</title>
        <authorList>
            <person name="Mesny F."/>
            <person name="Miyauchi S."/>
            <person name="Thiergart T."/>
            <person name="Pickel B."/>
            <person name="Atanasova L."/>
            <person name="Karlsson M."/>
            <person name="Huettel B."/>
            <person name="Barry K.W."/>
            <person name="Haridas S."/>
            <person name="Chen C."/>
            <person name="Bauer D."/>
            <person name="Andreopoulos W."/>
            <person name="Pangilinan J."/>
            <person name="LaButti K."/>
            <person name="Riley R."/>
            <person name="Lipzen A."/>
            <person name="Clum A."/>
            <person name="Drula E."/>
            <person name="Henrissat B."/>
            <person name="Kohler A."/>
            <person name="Grigoriev I.V."/>
            <person name="Martin F.M."/>
            <person name="Hacquard S."/>
        </authorList>
    </citation>
    <scope>NUCLEOTIDE SEQUENCE</scope>
    <source>
        <strain evidence="3">FSSC 5 MPI-SDFR-AT-0091</strain>
    </source>
</reference>
<feature type="region of interest" description="Disordered" evidence="1">
    <location>
        <begin position="138"/>
        <end position="217"/>
    </location>
</feature>
<organism evidence="3 4">
    <name type="scientific">Fusarium solani</name>
    <name type="common">Filamentous fungus</name>
    <dbReference type="NCBI Taxonomy" id="169388"/>
    <lineage>
        <taxon>Eukaryota</taxon>
        <taxon>Fungi</taxon>
        <taxon>Dikarya</taxon>
        <taxon>Ascomycota</taxon>
        <taxon>Pezizomycotina</taxon>
        <taxon>Sordariomycetes</taxon>
        <taxon>Hypocreomycetidae</taxon>
        <taxon>Hypocreales</taxon>
        <taxon>Nectriaceae</taxon>
        <taxon>Fusarium</taxon>
        <taxon>Fusarium solani species complex</taxon>
    </lineage>
</organism>
<feature type="compositionally biased region" description="Gly residues" evidence="1">
    <location>
        <begin position="144"/>
        <end position="181"/>
    </location>
</feature>